<keyword evidence="5" id="KW-0378">Hydrolase</keyword>
<dbReference type="InterPro" id="IPR010998">
    <property type="entry name" value="Integrase_recombinase_N"/>
</dbReference>
<evidence type="ECO:0000313" key="11">
    <source>
        <dbReference type="Proteomes" id="UP001529510"/>
    </source>
</evidence>
<feature type="domain" description="RNase H type-1" evidence="9">
    <location>
        <begin position="694"/>
        <end position="819"/>
    </location>
</feature>
<dbReference type="Proteomes" id="UP001529510">
    <property type="component" value="Unassembled WGS sequence"/>
</dbReference>
<dbReference type="InterPro" id="IPR036397">
    <property type="entry name" value="RNaseH_sf"/>
</dbReference>
<dbReference type="SUPFAM" id="SSF47823">
    <property type="entry name" value="lambda integrase-like, N-terminal domain"/>
    <property type="match status" value="1"/>
</dbReference>
<comment type="caution">
    <text evidence="10">The sequence shown here is derived from an EMBL/GenBank/DDBJ whole genome shotgun (WGS) entry which is preliminary data.</text>
</comment>
<dbReference type="InterPro" id="IPR041373">
    <property type="entry name" value="RT_RNaseH"/>
</dbReference>
<dbReference type="Gene3D" id="3.30.420.10">
    <property type="entry name" value="Ribonuclease H-like superfamily/Ribonuclease H"/>
    <property type="match status" value="1"/>
</dbReference>
<keyword evidence="7" id="KW-0238">DNA-binding</keyword>
<proteinExistence type="predicted"/>
<keyword evidence="11" id="KW-1185">Reference proteome</keyword>
<evidence type="ECO:0000256" key="6">
    <source>
        <dbReference type="ARBA" id="ARBA00022918"/>
    </source>
</evidence>
<dbReference type="EMBL" id="JAMKFB020000156">
    <property type="protein sequence ID" value="KAL0152958.1"/>
    <property type="molecule type" value="Genomic_DNA"/>
</dbReference>
<organism evidence="10 11">
    <name type="scientific">Cirrhinus mrigala</name>
    <name type="common">Mrigala</name>
    <dbReference type="NCBI Taxonomy" id="683832"/>
    <lineage>
        <taxon>Eukaryota</taxon>
        <taxon>Metazoa</taxon>
        <taxon>Chordata</taxon>
        <taxon>Craniata</taxon>
        <taxon>Vertebrata</taxon>
        <taxon>Euteleostomi</taxon>
        <taxon>Actinopterygii</taxon>
        <taxon>Neopterygii</taxon>
        <taxon>Teleostei</taxon>
        <taxon>Ostariophysi</taxon>
        <taxon>Cypriniformes</taxon>
        <taxon>Cyprinidae</taxon>
        <taxon>Labeoninae</taxon>
        <taxon>Labeonini</taxon>
        <taxon>Cirrhinus</taxon>
    </lineage>
</organism>
<dbReference type="Gene3D" id="1.10.150.130">
    <property type="match status" value="1"/>
</dbReference>
<keyword evidence="1" id="KW-0808">Transferase</keyword>
<evidence type="ECO:0000256" key="7">
    <source>
        <dbReference type="ARBA" id="ARBA00023125"/>
    </source>
</evidence>
<dbReference type="PANTHER" id="PTHR35617">
    <property type="entry name" value="PHAGE_INTEGRASE DOMAIN-CONTAINING PROTEIN"/>
    <property type="match status" value="1"/>
</dbReference>
<protein>
    <recommendedName>
        <fullName evidence="9">RNase H type-1 domain-containing protein</fullName>
    </recommendedName>
</protein>
<gene>
    <name evidence="10" type="ORF">M9458_051736</name>
</gene>
<evidence type="ECO:0000256" key="4">
    <source>
        <dbReference type="ARBA" id="ARBA00022759"/>
    </source>
</evidence>
<keyword evidence="6" id="KW-0695">RNA-directed DNA polymerase</keyword>
<dbReference type="InterPro" id="IPR002156">
    <property type="entry name" value="RNaseH_domain"/>
</dbReference>
<keyword evidence="3" id="KW-0540">Nuclease</keyword>
<evidence type="ECO:0000259" key="9">
    <source>
        <dbReference type="PROSITE" id="PS50879"/>
    </source>
</evidence>
<dbReference type="AlphaFoldDB" id="A0ABD0MXZ0"/>
<evidence type="ECO:0000313" key="10">
    <source>
        <dbReference type="EMBL" id="KAL0152958.1"/>
    </source>
</evidence>
<dbReference type="PANTHER" id="PTHR35617:SF3">
    <property type="entry name" value="CORE-BINDING (CB) DOMAIN-CONTAINING PROTEIN"/>
    <property type="match status" value="1"/>
</dbReference>
<dbReference type="PROSITE" id="PS50879">
    <property type="entry name" value="RNASE_H_1"/>
    <property type="match status" value="1"/>
</dbReference>
<dbReference type="InterPro" id="IPR043502">
    <property type="entry name" value="DNA/RNA_pol_sf"/>
</dbReference>
<name>A0ABD0MXZ0_CIRMR</name>
<keyword evidence="4" id="KW-0255">Endonuclease</keyword>
<dbReference type="Pfam" id="PF17917">
    <property type="entry name" value="RT_RNaseH"/>
    <property type="match status" value="1"/>
</dbReference>
<dbReference type="GO" id="GO:0003677">
    <property type="term" value="F:DNA binding"/>
    <property type="evidence" value="ECO:0007669"/>
    <property type="project" value="UniProtKB-KW"/>
</dbReference>
<reference evidence="10 11" key="1">
    <citation type="submission" date="2024-05" db="EMBL/GenBank/DDBJ databases">
        <title>Genome sequencing and assembly of Indian major carp, Cirrhinus mrigala (Hamilton, 1822).</title>
        <authorList>
            <person name="Mohindra V."/>
            <person name="Chowdhury L.M."/>
            <person name="Lal K."/>
            <person name="Jena J.K."/>
        </authorList>
    </citation>
    <scope>NUCLEOTIDE SEQUENCE [LARGE SCALE GENOMIC DNA]</scope>
    <source>
        <strain evidence="10">CM1030</strain>
        <tissue evidence="10">Blood</tissue>
    </source>
</reference>
<evidence type="ECO:0000256" key="2">
    <source>
        <dbReference type="ARBA" id="ARBA00022695"/>
    </source>
</evidence>
<keyword evidence="2" id="KW-0548">Nucleotidyltransferase</keyword>
<accession>A0ABD0MXZ0</accession>
<dbReference type="SUPFAM" id="SSF56672">
    <property type="entry name" value="DNA/RNA polymerases"/>
    <property type="match status" value="1"/>
</dbReference>
<evidence type="ECO:0000256" key="1">
    <source>
        <dbReference type="ARBA" id="ARBA00022679"/>
    </source>
</evidence>
<evidence type="ECO:0000256" key="5">
    <source>
        <dbReference type="ARBA" id="ARBA00022801"/>
    </source>
</evidence>
<evidence type="ECO:0000256" key="8">
    <source>
        <dbReference type="SAM" id="MobiDB-lite"/>
    </source>
</evidence>
<evidence type="ECO:0000256" key="3">
    <source>
        <dbReference type="ARBA" id="ARBA00022722"/>
    </source>
</evidence>
<feature type="region of interest" description="Disordered" evidence="8">
    <location>
        <begin position="328"/>
        <end position="354"/>
    </location>
</feature>
<sequence>MFQSPVLRCFVYCRTPPNHVGYVDIPQVELAVSVHLSPQNTATWWNHPRLPSKASHCVKNALGNAISEPRSENRRWMWRISMWLGIRPPQFIQYEEKPKELPRSKLDECFLHSKPPSLRQGLPFFPDLHTEVSRSWGKPFSACVHSSATLHYSNVVGAIEHGYGVMPRVEQMLVSYLSPGMASSLKAPTLPTKPLHTTSALAGKGYLSVGQAGACLHTIAVLQAYQVYLLKELDEDLFLRATKETVYVIGRSMAAMLAAERHLWLSLSHMKQRDILLDAPLTSYGLFGDSVNPVVDSFCSCWVGAATYEYLLLVSGCPKRARRGSRDLGGALMPSGDRTANPASHGASGRSGLRRAHLSASAWQRRGAERLTTSEEVLRMARSVVPCRSSALRRRSSRSGNTRDHLAAWKCLPNVSQWVLHTVERGYRIQFGSPPPLFFYKVLPTLVSPEQALVMEQEVNALLRKEAIKVEASCLQPRTLTPHFHEVYGCSSGSSATPGHPHTKLFRRLVDISSNRADGGSTSRCCSRSHERAWLRLNTKKSVLSPPQRTTYLGVVWDSSAMQARPSPARIESILTSVKRVKIGRSFTVKQFQKLLGLMADASNVIPFGLLYMRPLQWWPEYVSGVEWEWSVEWSGVITNRARSGFFKSWSAVVFTRSKSAPLPLHHEYKSCKRALDMWRKPWFLNQGPVLGAPCRRVTLATDASLTGWGAVMSGHPARGLWSGLHLTWHINRLEMLAVFQALKHFLPDLRDYQVLVRTDNTSVISYINHQGGLRSRPLYKMVHQILVWSQGKLLSLRAVYIPEHLNQGADVLLRQGPRPREWRLHPEVVELIWRVFGQAQVNLFATQETSQCPLGLDTMVQMCPNFHLYVFPPIALLPGESVPGRHLATVSSPVLARPSMVLGRDFPPRRLSMGDSCQEGSPLTSGWHDSASLPGVVEAVGVALRVVETILQSRAPSTRKLYTWKWRLFISWYGVRQLNPVHCLVGTVLEFLQAQFTAGLTHSTLKVYVSAIAAFHSPLGGQSVGKHPLVTRFLHGALRLRPPIRSRVPTWDLAVVLEALCKPSFESLEAVSDRTLTLKTVFLLAISSLKRVGDLQALSVAPSHLDFAPGMAKAFLYPRPGYIPKVPASVPQPIVLQAFCPPPFRDQKQQRLNLLCPRHSLS</sequence>
<dbReference type="GO" id="GO:0006259">
    <property type="term" value="P:DNA metabolic process"/>
    <property type="evidence" value="ECO:0007669"/>
    <property type="project" value="UniProtKB-ARBA"/>
</dbReference>
<dbReference type="CDD" id="cd09275">
    <property type="entry name" value="RNase_HI_RT_DIRS1"/>
    <property type="match status" value="1"/>
</dbReference>